<evidence type="ECO:0000313" key="2">
    <source>
        <dbReference type="Proteomes" id="UP000184386"/>
    </source>
</evidence>
<gene>
    <name evidence="1" type="ORF">SAMN02745136_03908</name>
</gene>
<dbReference type="Proteomes" id="UP000184386">
    <property type="component" value="Unassembled WGS sequence"/>
</dbReference>
<proteinExistence type="predicted"/>
<keyword evidence="2" id="KW-1185">Reference proteome</keyword>
<protein>
    <submittedName>
        <fullName evidence="1">Uncharacterized protein</fullName>
    </submittedName>
</protein>
<reference evidence="1 2" key="1">
    <citation type="submission" date="2016-11" db="EMBL/GenBank/DDBJ databases">
        <authorList>
            <person name="Jaros S."/>
            <person name="Januszkiewicz K."/>
            <person name="Wedrychowicz H."/>
        </authorList>
    </citation>
    <scope>NUCLEOTIDE SEQUENCE [LARGE SCALE GENOMIC DNA]</scope>
    <source>
        <strain evidence="1 2">DSM 15929</strain>
    </source>
</reference>
<organism evidence="1 2">
    <name type="scientific">Anaerocolumna jejuensis DSM 15929</name>
    <dbReference type="NCBI Taxonomy" id="1121322"/>
    <lineage>
        <taxon>Bacteria</taxon>
        <taxon>Bacillati</taxon>
        <taxon>Bacillota</taxon>
        <taxon>Clostridia</taxon>
        <taxon>Lachnospirales</taxon>
        <taxon>Lachnospiraceae</taxon>
        <taxon>Anaerocolumna</taxon>
    </lineage>
</organism>
<dbReference type="RefSeq" id="WP_073278539.1">
    <property type="nucleotide sequence ID" value="NZ_FRAC01000022.1"/>
</dbReference>
<dbReference type="EMBL" id="FRAC01000022">
    <property type="protein sequence ID" value="SHL03348.1"/>
    <property type="molecule type" value="Genomic_DNA"/>
</dbReference>
<dbReference type="AlphaFoldDB" id="A0A1M6XBR1"/>
<name>A0A1M6XBR1_9FIRM</name>
<sequence length="243" mass="27949">MKVTLIDNLKSKIDNSHVRWHLSSQEIWIGQEKNYYEIEESIGKSYGSFNWLFSGEDTILFDKENLELKSSVIKVNEPINVTTRNLELFNINNREGTIKLFEPSNASCELGDYTIYYSNEDALVSSRGMLKVDDQTIVLDITKDFSFIIKEDELAGWILKDSSRHLVGDDMNCIDSGSHSVDFIKTTLVKYLILIESLNKELTIDDEEKLMNDFKTLYECLETCTLTPVVVIKESILNILDFM</sequence>
<accession>A0A1M6XBR1</accession>
<dbReference type="OrthoDB" id="2583341at2"/>
<evidence type="ECO:0000313" key="1">
    <source>
        <dbReference type="EMBL" id="SHL03348.1"/>
    </source>
</evidence>